<dbReference type="AlphaFoldDB" id="A0A6H1ZB17"/>
<evidence type="ECO:0000313" key="1">
    <source>
        <dbReference type="EMBL" id="QJA44754.1"/>
    </source>
</evidence>
<name>A0A6H1ZB17_9ZZZZ</name>
<sequence>MSPDLREEAPGLFVPDPLAHPLLSAGDERSRVLAALWSARQVGDRVLANRLLGELVELTEQEKRMLQDV</sequence>
<protein>
    <submittedName>
        <fullName evidence="1">Uncharacterized protein</fullName>
    </submittedName>
</protein>
<gene>
    <name evidence="1" type="ORF">TM448A00147_0013</name>
    <name evidence="2" type="ORF">TM448B00305_0022</name>
</gene>
<proteinExistence type="predicted"/>
<evidence type="ECO:0000313" key="2">
    <source>
        <dbReference type="EMBL" id="QJH94901.1"/>
    </source>
</evidence>
<reference evidence="1" key="1">
    <citation type="submission" date="2020-03" db="EMBL/GenBank/DDBJ databases">
        <title>The deep terrestrial virosphere.</title>
        <authorList>
            <person name="Holmfeldt K."/>
            <person name="Nilsson E."/>
            <person name="Simone D."/>
            <person name="Lopez-Fernandez M."/>
            <person name="Wu X."/>
            <person name="de Brujin I."/>
            <person name="Lundin D."/>
            <person name="Andersson A."/>
            <person name="Bertilsson S."/>
            <person name="Dopson M."/>
        </authorList>
    </citation>
    <scope>NUCLEOTIDE SEQUENCE</scope>
    <source>
        <strain evidence="1">TM448A00147</strain>
        <strain evidence="2">TM448B00305</strain>
    </source>
</reference>
<dbReference type="EMBL" id="MT143980">
    <property type="protein sequence ID" value="QJA44754.1"/>
    <property type="molecule type" value="Genomic_DNA"/>
</dbReference>
<organism evidence="1">
    <name type="scientific">viral metagenome</name>
    <dbReference type="NCBI Taxonomy" id="1070528"/>
    <lineage>
        <taxon>unclassified sequences</taxon>
        <taxon>metagenomes</taxon>
        <taxon>organismal metagenomes</taxon>
    </lineage>
</organism>
<accession>A0A6H1ZB17</accession>
<dbReference type="EMBL" id="MT144608">
    <property type="protein sequence ID" value="QJH94901.1"/>
    <property type="molecule type" value="Genomic_DNA"/>
</dbReference>